<accession>A0A0A8XN25</accession>
<reference evidence="2" key="1">
    <citation type="submission" date="2014-09" db="EMBL/GenBank/DDBJ databases">
        <authorList>
            <person name="Magalhaes I.L.F."/>
            <person name="Oliveira U."/>
            <person name="Santos F.R."/>
            <person name="Vidigal T.H.D.A."/>
            <person name="Brescovit A.D."/>
            <person name="Santos A.J."/>
        </authorList>
    </citation>
    <scope>NUCLEOTIDE SEQUENCE</scope>
    <source>
        <tissue evidence="2">Shoot tissue taken approximately 20 cm above the soil surface</tissue>
    </source>
</reference>
<dbReference type="EMBL" id="GBRH01283316">
    <property type="protein sequence ID" value="JAD14579.1"/>
    <property type="molecule type" value="Transcribed_RNA"/>
</dbReference>
<evidence type="ECO:0000256" key="1">
    <source>
        <dbReference type="SAM" id="MobiDB-lite"/>
    </source>
</evidence>
<proteinExistence type="predicted"/>
<feature type="region of interest" description="Disordered" evidence="1">
    <location>
        <begin position="23"/>
        <end position="42"/>
    </location>
</feature>
<organism evidence="2">
    <name type="scientific">Arundo donax</name>
    <name type="common">Giant reed</name>
    <name type="synonym">Donax arundinaceus</name>
    <dbReference type="NCBI Taxonomy" id="35708"/>
    <lineage>
        <taxon>Eukaryota</taxon>
        <taxon>Viridiplantae</taxon>
        <taxon>Streptophyta</taxon>
        <taxon>Embryophyta</taxon>
        <taxon>Tracheophyta</taxon>
        <taxon>Spermatophyta</taxon>
        <taxon>Magnoliopsida</taxon>
        <taxon>Liliopsida</taxon>
        <taxon>Poales</taxon>
        <taxon>Poaceae</taxon>
        <taxon>PACMAD clade</taxon>
        <taxon>Arundinoideae</taxon>
        <taxon>Arundineae</taxon>
        <taxon>Arundo</taxon>
    </lineage>
</organism>
<sequence length="74" mass="7989">MLESEQGPPALHRTTGLVLLVTRGGQESEPQKPSNLFGPATGRSYMTLVPCPRTGHFLPQHKIPSSALARRKGV</sequence>
<protein>
    <submittedName>
        <fullName evidence="2">Similar to P5CDH1</fullName>
    </submittedName>
</protein>
<reference evidence="2" key="2">
    <citation type="journal article" date="2015" name="Data Brief">
        <title>Shoot transcriptome of the giant reed, Arundo donax.</title>
        <authorList>
            <person name="Barrero R.A."/>
            <person name="Guerrero F.D."/>
            <person name="Moolhuijzen P."/>
            <person name="Goolsby J.A."/>
            <person name="Tidwell J."/>
            <person name="Bellgard S.E."/>
            <person name="Bellgard M.I."/>
        </authorList>
    </citation>
    <scope>NUCLEOTIDE SEQUENCE</scope>
    <source>
        <tissue evidence="2">Shoot tissue taken approximately 20 cm above the soil surface</tissue>
    </source>
</reference>
<dbReference type="AlphaFoldDB" id="A0A0A8XN25"/>
<evidence type="ECO:0000313" key="2">
    <source>
        <dbReference type="EMBL" id="JAD14579.1"/>
    </source>
</evidence>
<name>A0A0A8XN25_ARUDO</name>